<sequence>MPFYQCTTRAGLLTGEQKARLAREITRIHCATTGAPESFVTMSYNEVSPADLFVAGEPSSASRITGLIRAGRPESVTLQLLTGISRAWSAVTGRPENDVAVFLQEIEAQHVMEGGRVLPRPGGEQEWLAHRN</sequence>
<dbReference type="Pfam" id="PF14832">
    <property type="entry name" value="Tautomerase_3"/>
    <property type="match status" value="1"/>
</dbReference>
<dbReference type="Proteomes" id="UP000820669">
    <property type="component" value="Unassembled WGS sequence"/>
</dbReference>
<name>A0ABX1SDH5_9PSEU</name>
<dbReference type="EMBL" id="JAAXLA010000024">
    <property type="protein sequence ID" value="NMH98538.1"/>
    <property type="molecule type" value="Genomic_DNA"/>
</dbReference>
<keyword evidence="3" id="KW-1185">Reference proteome</keyword>
<reference evidence="2 3" key="1">
    <citation type="submission" date="2020-04" db="EMBL/GenBank/DDBJ databases">
        <authorList>
            <person name="Klaysubun C."/>
            <person name="Duangmal K."/>
            <person name="Lipun K."/>
        </authorList>
    </citation>
    <scope>NUCLEOTIDE SEQUENCE [LARGE SCALE GENOMIC DNA]</scope>
    <source>
        <strain evidence="2 3">K10HN5</strain>
    </source>
</reference>
<proteinExistence type="predicted"/>
<organism evidence="2 3">
    <name type="scientific">Pseudonocardia acidicola</name>
    <dbReference type="NCBI Taxonomy" id="2724939"/>
    <lineage>
        <taxon>Bacteria</taxon>
        <taxon>Bacillati</taxon>
        <taxon>Actinomycetota</taxon>
        <taxon>Actinomycetes</taxon>
        <taxon>Pseudonocardiales</taxon>
        <taxon>Pseudonocardiaceae</taxon>
        <taxon>Pseudonocardia</taxon>
    </lineage>
</organism>
<protein>
    <recommendedName>
        <fullName evidence="1">Tautomerase cis-CaaD-like domain-containing protein</fullName>
    </recommendedName>
</protein>
<evidence type="ECO:0000313" key="3">
    <source>
        <dbReference type="Proteomes" id="UP000820669"/>
    </source>
</evidence>
<gene>
    <name evidence="2" type="ORF">HF526_14665</name>
</gene>
<comment type="caution">
    <text evidence="2">The sequence shown here is derived from an EMBL/GenBank/DDBJ whole genome shotgun (WGS) entry which is preliminary data.</text>
</comment>
<accession>A0ABX1SDH5</accession>
<dbReference type="SUPFAM" id="SSF55331">
    <property type="entry name" value="Tautomerase/MIF"/>
    <property type="match status" value="2"/>
</dbReference>
<evidence type="ECO:0000259" key="1">
    <source>
        <dbReference type="Pfam" id="PF14832"/>
    </source>
</evidence>
<dbReference type="InterPro" id="IPR028116">
    <property type="entry name" value="Cis-CaaD-like"/>
</dbReference>
<feature type="domain" description="Tautomerase cis-CaaD-like" evidence="1">
    <location>
        <begin position="1"/>
        <end position="128"/>
    </location>
</feature>
<dbReference type="Gene3D" id="3.30.429.10">
    <property type="entry name" value="Macrophage Migration Inhibitory Factor"/>
    <property type="match status" value="1"/>
</dbReference>
<dbReference type="InterPro" id="IPR014347">
    <property type="entry name" value="Tautomerase/MIF_sf"/>
</dbReference>
<evidence type="ECO:0000313" key="2">
    <source>
        <dbReference type="EMBL" id="NMH98538.1"/>
    </source>
</evidence>
<dbReference type="RefSeq" id="WP_169381985.1">
    <property type="nucleotide sequence ID" value="NZ_JAAXLA010000024.1"/>
</dbReference>